<dbReference type="Pfam" id="PF00515">
    <property type="entry name" value="TPR_1"/>
    <property type="match status" value="1"/>
</dbReference>
<feature type="domain" description="SH3b" evidence="4">
    <location>
        <begin position="186"/>
        <end position="248"/>
    </location>
</feature>
<evidence type="ECO:0000313" key="5">
    <source>
        <dbReference type="EMBL" id="MDT0647412.1"/>
    </source>
</evidence>
<organism evidence="5 6">
    <name type="scientific">Autumnicola lenta</name>
    <dbReference type="NCBI Taxonomy" id="3075593"/>
    <lineage>
        <taxon>Bacteria</taxon>
        <taxon>Pseudomonadati</taxon>
        <taxon>Bacteroidota</taxon>
        <taxon>Flavobacteriia</taxon>
        <taxon>Flavobacteriales</taxon>
        <taxon>Flavobacteriaceae</taxon>
        <taxon>Autumnicola</taxon>
    </lineage>
</organism>
<evidence type="ECO:0000256" key="1">
    <source>
        <dbReference type="PROSITE-ProRule" id="PRU00339"/>
    </source>
</evidence>
<protein>
    <submittedName>
        <fullName evidence="5">Tetratricopeptide repeat protein</fullName>
    </submittedName>
</protein>
<sequence length="248" mass="28329">MKNLLYILFFFSVSLFAQNEELFEEANTAYAEGNYEQAVQKYEDILESGETSVALYYNLGNAHYKLNNIAPSIYNYEKALQLDPGDSDINNNIEFARNMALDAIEEVEQTGFQKYLDSFISSFSANSWAKFAIFFSLLFAGLFLAYYYMSKPLVKRILFGVSVAAVVCCFASLYFAYAKEEIQENNQFAIIFSQEAQVKNEPSVRGEEAFVLHEGTKTKVLETYQEWIKIELANGDQGWILQDDVKVL</sequence>
<dbReference type="SMART" id="SM00287">
    <property type="entry name" value="SH3b"/>
    <property type="match status" value="1"/>
</dbReference>
<feature type="chain" id="PRO_5047297786" evidence="3">
    <location>
        <begin position="18"/>
        <end position="248"/>
    </location>
</feature>
<dbReference type="Proteomes" id="UP001245285">
    <property type="component" value="Unassembled WGS sequence"/>
</dbReference>
<dbReference type="SMART" id="SM00028">
    <property type="entry name" value="TPR"/>
    <property type="match status" value="2"/>
</dbReference>
<dbReference type="InterPro" id="IPR019734">
    <property type="entry name" value="TPR_rpt"/>
</dbReference>
<dbReference type="PROSITE" id="PS50005">
    <property type="entry name" value="TPR"/>
    <property type="match status" value="1"/>
</dbReference>
<keyword evidence="2" id="KW-0812">Transmembrane</keyword>
<keyword evidence="6" id="KW-1185">Reference proteome</keyword>
<feature type="transmembrane region" description="Helical" evidence="2">
    <location>
        <begin position="128"/>
        <end position="148"/>
    </location>
</feature>
<dbReference type="SUPFAM" id="SSF48452">
    <property type="entry name" value="TPR-like"/>
    <property type="match status" value="1"/>
</dbReference>
<name>A0ABU3CMF6_9FLAO</name>
<evidence type="ECO:0000256" key="3">
    <source>
        <dbReference type="SAM" id="SignalP"/>
    </source>
</evidence>
<keyword evidence="3" id="KW-0732">Signal</keyword>
<dbReference type="RefSeq" id="WP_311495520.1">
    <property type="nucleotide sequence ID" value="NZ_JAVRHO010000016.1"/>
</dbReference>
<keyword evidence="1" id="KW-0802">TPR repeat</keyword>
<comment type="caution">
    <text evidence="5">The sequence shown here is derived from an EMBL/GenBank/DDBJ whole genome shotgun (WGS) entry which is preliminary data.</text>
</comment>
<accession>A0ABU3CMF6</accession>
<proteinExistence type="predicted"/>
<dbReference type="EMBL" id="JAVRHO010000016">
    <property type="protein sequence ID" value="MDT0647412.1"/>
    <property type="molecule type" value="Genomic_DNA"/>
</dbReference>
<dbReference type="InterPro" id="IPR003646">
    <property type="entry name" value="SH3-like_bac-type"/>
</dbReference>
<reference evidence="5 6" key="1">
    <citation type="submission" date="2023-09" db="EMBL/GenBank/DDBJ databases">
        <authorList>
            <person name="Rey-Velasco X."/>
        </authorList>
    </citation>
    <scope>NUCLEOTIDE SEQUENCE [LARGE SCALE GENOMIC DNA]</scope>
    <source>
        <strain evidence="5 6">F260</strain>
    </source>
</reference>
<dbReference type="Gene3D" id="1.25.40.10">
    <property type="entry name" value="Tetratricopeptide repeat domain"/>
    <property type="match status" value="1"/>
</dbReference>
<feature type="transmembrane region" description="Helical" evidence="2">
    <location>
        <begin position="157"/>
        <end position="177"/>
    </location>
</feature>
<dbReference type="Gene3D" id="2.30.30.40">
    <property type="entry name" value="SH3 Domains"/>
    <property type="match status" value="1"/>
</dbReference>
<evidence type="ECO:0000259" key="4">
    <source>
        <dbReference type="SMART" id="SM00287"/>
    </source>
</evidence>
<keyword evidence="2" id="KW-0472">Membrane</keyword>
<evidence type="ECO:0000313" key="6">
    <source>
        <dbReference type="Proteomes" id="UP001245285"/>
    </source>
</evidence>
<dbReference type="InterPro" id="IPR011990">
    <property type="entry name" value="TPR-like_helical_dom_sf"/>
</dbReference>
<evidence type="ECO:0000256" key="2">
    <source>
        <dbReference type="SAM" id="Phobius"/>
    </source>
</evidence>
<dbReference type="PROSITE" id="PS50293">
    <property type="entry name" value="TPR_REGION"/>
    <property type="match status" value="1"/>
</dbReference>
<feature type="signal peptide" evidence="3">
    <location>
        <begin position="1"/>
        <end position="17"/>
    </location>
</feature>
<feature type="repeat" description="TPR" evidence="1">
    <location>
        <begin position="53"/>
        <end position="86"/>
    </location>
</feature>
<gene>
    <name evidence="5" type="ORF">RM545_11990</name>
</gene>
<keyword evidence="2" id="KW-1133">Transmembrane helix</keyword>